<feature type="region of interest" description="Disordered" evidence="1">
    <location>
        <begin position="1"/>
        <end position="58"/>
    </location>
</feature>
<name>A0A384C2H2_URSMA</name>
<keyword evidence="2" id="KW-1185">Reference proteome</keyword>
<dbReference type="GeneID" id="103663149"/>
<dbReference type="KEGG" id="umr:103663149"/>
<organism evidence="2 3">
    <name type="scientific">Ursus maritimus</name>
    <name type="common">Polar bear</name>
    <name type="synonym">Thalarctos maritimus</name>
    <dbReference type="NCBI Taxonomy" id="29073"/>
    <lineage>
        <taxon>Eukaryota</taxon>
        <taxon>Metazoa</taxon>
        <taxon>Chordata</taxon>
        <taxon>Craniata</taxon>
        <taxon>Vertebrata</taxon>
        <taxon>Euteleostomi</taxon>
        <taxon>Mammalia</taxon>
        <taxon>Eutheria</taxon>
        <taxon>Laurasiatheria</taxon>
        <taxon>Carnivora</taxon>
        <taxon>Caniformia</taxon>
        <taxon>Ursidae</taxon>
        <taxon>Ursus</taxon>
    </lineage>
</organism>
<evidence type="ECO:0000256" key="1">
    <source>
        <dbReference type="SAM" id="MobiDB-lite"/>
    </source>
</evidence>
<proteinExistence type="predicted"/>
<dbReference type="RefSeq" id="XP_008689066.2">
    <property type="nucleotide sequence ID" value="XM_008690844.2"/>
</dbReference>
<dbReference type="AlphaFoldDB" id="A0A384C2H2"/>
<sequence length="234" mass="25760">MQVISDEEPRRQNVPRFPRAVPWNSGTEKQNERLRPRMGSGRGRRSQIASMNSPSQTHLPSIVAALPGIKESSHPRMPSSPGDLFVVAEKVCAVILRTAFPQFLTGEDDQGSCKTRTPPSSYSLGSPRPPSLPADRSDFLSLEHSIRSLHLGFRAPLTNDSFVIIQLGMEGEGSPLPMELKLHSFCTPRIPLVTSTSMTGEQHTGDMQSNCQQICTFLSPVILMMGFYSNGFVH</sequence>
<evidence type="ECO:0000313" key="2">
    <source>
        <dbReference type="Proteomes" id="UP000261680"/>
    </source>
</evidence>
<reference evidence="3" key="1">
    <citation type="submission" date="2025-08" db="UniProtKB">
        <authorList>
            <consortium name="RefSeq"/>
        </authorList>
    </citation>
    <scope>IDENTIFICATION</scope>
    <source>
        <tissue evidence="3">Whole blood</tissue>
    </source>
</reference>
<feature type="region of interest" description="Disordered" evidence="1">
    <location>
        <begin position="106"/>
        <end position="134"/>
    </location>
</feature>
<accession>A0A384C2H2</accession>
<dbReference type="Proteomes" id="UP000261680">
    <property type="component" value="Unplaced"/>
</dbReference>
<protein>
    <submittedName>
        <fullName evidence="3">Uncharacterized protein LOC103663149</fullName>
    </submittedName>
</protein>
<evidence type="ECO:0000313" key="3">
    <source>
        <dbReference type="RefSeq" id="XP_008689066.2"/>
    </source>
</evidence>
<gene>
    <name evidence="3" type="primary">LOC103663149</name>
</gene>
<feature type="compositionally biased region" description="Polar residues" evidence="1">
    <location>
        <begin position="112"/>
        <end position="124"/>
    </location>
</feature>
<feature type="compositionally biased region" description="Polar residues" evidence="1">
    <location>
        <begin position="47"/>
        <end position="58"/>
    </location>
</feature>